<dbReference type="Proteomes" id="UP000275078">
    <property type="component" value="Unassembled WGS sequence"/>
</dbReference>
<protein>
    <submittedName>
        <fullName evidence="1">Uncharacterized protein</fullName>
    </submittedName>
</protein>
<proteinExistence type="predicted"/>
<name>A0A3N4HJ40_ASCIM</name>
<dbReference type="EMBL" id="ML119887">
    <property type="protein sequence ID" value="RPA71980.1"/>
    <property type="molecule type" value="Genomic_DNA"/>
</dbReference>
<reference evidence="1 2" key="1">
    <citation type="journal article" date="2018" name="Nat. Ecol. Evol.">
        <title>Pezizomycetes genomes reveal the molecular basis of ectomycorrhizal truffle lifestyle.</title>
        <authorList>
            <person name="Murat C."/>
            <person name="Payen T."/>
            <person name="Noel B."/>
            <person name="Kuo A."/>
            <person name="Morin E."/>
            <person name="Chen J."/>
            <person name="Kohler A."/>
            <person name="Krizsan K."/>
            <person name="Balestrini R."/>
            <person name="Da Silva C."/>
            <person name="Montanini B."/>
            <person name="Hainaut M."/>
            <person name="Levati E."/>
            <person name="Barry K.W."/>
            <person name="Belfiori B."/>
            <person name="Cichocki N."/>
            <person name="Clum A."/>
            <person name="Dockter R.B."/>
            <person name="Fauchery L."/>
            <person name="Guy J."/>
            <person name="Iotti M."/>
            <person name="Le Tacon F."/>
            <person name="Lindquist E.A."/>
            <person name="Lipzen A."/>
            <person name="Malagnac F."/>
            <person name="Mello A."/>
            <person name="Molinier V."/>
            <person name="Miyauchi S."/>
            <person name="Poulain J."/>
            <person name="Riccioni C."/>
            <person name="Rubini A."/>
            <person name="Sitrit Y."/>
            <person name="Splivallo R."/>
            <person name="Traeger S."/>
            <person name="Wang M."/>
            <person name="Zifcakova L."/>
            <person name="Wipf D."/>
            <person name="Zambonelli A."/>
            <person name="Paolocci F."/>
            <person name="Nowrousian M."/>
            <person name="Ottonello S."/>
            <person name="Baldrian P."/>
            <person name="Spatafora J.W."/>
            <person name="Henrissat B."/>
            <person name="Nagy L.G."/>
            <person name="Aury J.M."/>
            <person name="Wincker P."/>
            <person name="Grigoriev I.V."/>
            <person name="Bonfante P."/>
            <person name="Martin F.M."/>
        </authorList>
    </citation>
    <scope>NUCLEOTIDE SEQUENCE [LARGE SCALE GENOMIC DNA]</scope>
    <source>
        <strain evidence="1 2">RN42</strain>
    </source>
</reference>
<sequence>MDHLQTSLESSMALPSMAALSTSSTKRRKRACQLSTAEICDCYQVLQCKDENVARKKAKKLLKHLGESRNPRMTVMQQLLSMFRLNFQLQLQKLNRQVPHCSSLVMASNNLLRDSDLELTFSIFRIESLAITVFIENDDNPDGSRLNLPEEYRDFIITVIREVRRGKLESGSGRTAVSPQSADSHLQQSIISPCLNFFPPDYHPLNGE</sequence>
<evidence type="ECO:0000313" key="1">
    <source>
        <dbReference type="EMBL" id="RPA71980.1"/>
    </source>
</evidence>
<organism evidence="1 2">
    <name type="scientific">Ascobolus immersus RN42</name>
    <dbReference type="NCBI Taxonomy" id="1160509"/>
    <lineage>
        <taxon>Eukaryota</taxon>
        <taxon>Fungi</taxon>
        <taxon>Dikarya</taxon>
        <taxon>Ascomycota</taxon>
        <taxon>Pezizomycotina</taxon>
        <taxon>Pezizomycetes</taxon>
        <taxon>Pezizales</taxon>
        <taxon>Ascobolaceae</taxon>
        <taxon>Ascobolus</taxon>
    </lineage>
</organism>
<gene>
    <name evidence="1" type="ORF">BJ508DRAFT_315116</name>
</gene>
<evidence type="ECO:0000313" key="2">
    <source>
        <dbReference type="Proteomes" id="UP000275078"/>
    </source>
</evidence>
<dbReference type="AlphaFoldDB" id="A0A3N4HJ40"/>
<keyword evidence="2" id="KW-1185">Reference proteome</keyword>
<accession>A0A3N4HJ40</accession>